<dbReference type="PROSITE" id="PS50932">
    <property type="entry name" value="HTH_LACI_2"/>
    <property type="match status" value="1"/>
</dbReference>
<gene>
    <name evidence="5" type="ORF">CFBP6411_03884</name>
</gene>
<dbReference type="InterPro" id="IPR028082">
    <property type="entry name" value="Peripla_BP_I"/>
</dbReference>
<organism evidence="5 6">
    <name type="scientific">Pseudomonas syringae group genomosp. 3</name>
    <dbReference type="NCBI Taxonomy" id="251701"/>
    <lineage>
        <taxon>Bacteria</taxon>
        <taxon>Pseudomonadati</taxon>
        <taxon>Pseudomonadota</taxon>
        <taxon>Gammaproteobacteria</taxon>
        <taxon>Pseudomonadales</taxon>
        <taxon>Pseudomonadaceae</taxon>
        <taxon>Pseudomonas</taxon>
    </lineage>
</organism>
<keyword evidence="2" id="KW-0805">Transcription regulation</keyword>
<evidence type="ECO:0000256" key="1">
    <source>
        <dbReference type="ARBA" id="ARBA00022491"/>
    </source>
</evidence>
<name>A0A2K4WH75_9PSED</name>
<keyword evidence="4" id="KW-0804">Transcription</keyword>
<dbReference type="SUPFAM" id="SSF47413">
    <property type="entry name" value="lambda repressor-like DNA-binding domains"/>
    <property type="match status" value="1"/>
</dbReference>
<dbReference type="Proteomes" id="UP000238093">
    <property type="component" value="Chromosome I"/>
</dbReference>
<dbReference type="InterPro" id="IPR010982">
    <property type="entry name" value="Lambda_DNA-bd_dom_sf"/>
</dbReference>
<dbReference type="PANTHER" id="PTHR30146">
    <property type="entry name" value="LACI-RELATED TRANSCRIPTIONAL REPRESSOR"/>
    <property type="match status" value="1"/>
</dbReference>
<reference evidence="5 6" key="1">
    <citation type="submission" date="2017-11" db="EMBL/GenBank/DDBJ databases">
        <authorList>
            <person name="Han C.G."/>
        </authorList>
    </citation>
    <scope>NUCLEOTIDE SEQUENCE [LARGE SCALE GENOMIC DNA]</scope>
    <source>
        <strain evidence="5">CFBP6411</strain>
    </source>
</reference>
<dbReference type="CDD" id="cd01392">
    <property type="entry name" value="HTH_LacI"/>
    <property type="match status" value="1"/>
</dbReference>
<dbReference type="InterPro" id="IPR025997">
    <property type="entry name" value="SBP_2_dom"/>
</dbReference>
<dbReference type="PANTHER" id="PTHR30146:SF151">
    <property type="entry name" value="HTH-TYPE TRANSCRIPTIONAL REPRESSOR CYTR"/>
    <property type="match status" value="1"/>
</dbReference>
<protein>
    <submittedName>
        <fullName evidence="5">LacI family transcription regulator</fullName>
    </submittedName>
</protein>
<dbReference type="SUPFAM" id="SSF53822">
    <property type="entry name" value="Periplasmic binding protein-like I"/>
    <property type="match status" value="1"/>
</dbReference>
<dbReference type="InterPro" id="IPR000843">
    <property type="entry name" value="HTH_LacI"/>
</dbReference>
<dbReference type="Gene3D" id="1.10.260.40">
    <property type="entry name" value="lambda repressor-like DNA-binding domains"/>
    <property type="match status" value="1"/>
</dbReference>
<evidence type="ECO:0000256" key="3">
    <source>
        <dbReference type="ARBA" id="ARBA00023125"/>
    </source>
</evidence>
<dbReference type="CDD" id="cd06267">
    <property type="entry name" value="PBP1_LacI_sugar_binding-like"/>
    <property type="match status" value="1"/>
</dbReference>
<dbReference type="Gene3D" id="3.40.50.2300">
    <property type="match status" value="2"/>
</dbReference>
<keyword evidence="1" id="KW-0678">Repressor</keyword>
<dbReference type="AlphaFoldDB" id="A0A2K4WH75"/>
<keyword evidence="3" id="KW-0238">DNA-binding</keyword>
<dbReference type="GO" id="GO:0055085">
    <property type="term" value="P:transmembrane transport"/>
    <property type="evidence" value="ECO:0007669"/>
    <property type="project" value="UniProtKB-ARBA"/>
</dbReference>
<proteinExistence type="predicted"/>
<evidence type="ECO:0000313" key="5">
    <source>
        <dbReference type="EMBL" id="SOS35241.1"/>
    </source>
</evidence>
<dbReference type="RefSeq" id="WP_005740356.1">
    <property type="nucleotide sequence ID" value="NZ_LT963408.1"/>
</dbReference>
<sequence>MNKKKTVTISDIAKRVNMTTITVSRALSKPDLVKPATLAKILEVARELDYVPNAFARSLKRSESLIIGVITASVDNPFYSEMIKAISREAKKHGYTIMLVDTDNLEDLENSAVATLLGYRVAGIILSPVSDEPGYQPDYLDRLISGKTPVVFLDRTIHDSPFSRVVLDNYHSGLKAAQYLLAHTPAMKRLLVLTGPEHSRITVERLKGLHAVLAEHPAVQVDVCRGDYSLETSCQSTLNYLLERPAPDAIIGFNQLITLGALKALRVRNIPHGSITFCGIDRLPFADIFGVPFACVAHDAALAGSSAVRLLLDRLDNPQKSRDKVVITGELENG</sequence>
<evidence type="ECO:0000256" key="2">
    <source>
        <dbReference type="ARBA" id="ARBA00023015"/>
    </source>
</evidence>
<evidence type="ECO:0000313" key="6">
    <source>
        <dbReference type="Proteomes" id="UP000238093"/>
    </source>
</evidence>
<dbReference type="GO" id="GO:0003700">
    <property type="term" value="F:DNA-binding transcription factor activity"/>
    <property type="evidence" value="ECO:0007669"/>
    <property type="project" value="TreeGrafter"/>
</dbReference>
<accession>A0A2K4WH75</accession>
<evidence type="ECO:0000256" key="4">
    <source>
        <dbReference type="ARBA" id="ARBA00023163"/>
    </source>
</evidence>
<dbReference type="SMART" id="SM00354">
    <property type="entry name" value="HTH_LACI"/>
    <property type="match status" value="1"/>
</dbReference>
<dbReference type="Pfam" id="PF13407">
    <property type="entry name" value="Peripla_BP_4"/>
    <property type="match status" value="1"/>
</dbReference>
<dbReference type="EMBL" id="LT963408">
    <property type="protein sequence ID" value="SOS35241.1"/>
    <property type="molecule type" value="Genomic_DNA"/>
</dbReference>
<dbReference type="Pfam" id="PF00356">
    <property type="entry name" value="LacI"/>
    <property type="match status" value="1"/>
</dbReference>
<dbReference type="GO" id="GO:0000976">
    <property type="term" value="F:transcription cis-regulatory region binding"/>
    <property type="evidence" value="ECO:0007669"/>
    <property type="project" value="TreeGrafter"/>
</dbReference>